<dbReference type="RefSeq" id="WP_345407880.1">
    <property type="nucleotide sequence ID" value="NZ_BAABHG010000024.1"/>
</dbReference>
<sequence length="277" mass="30914">MTTWICDGCGLEHPESAEPPPRDGCVFDRGEVSIEERGDLGPHGQRWVTHEELAAQPHEIAYRDHGRGLHSFRRTPRFAIGQWSFLARTPHGNLLWDPPAYLDEEIAGLVRELGGVAVIATSHPHMFAAQVTWSHEFGRVPVLVNADDAEWVPRPDPVIEYWKEHAEPLPGLELIQVGGHMKGSSIAHTSDGTLLVGDSISGVPAHPAWVSFTRNFPKLVPLSPAVVRRIVDRLDGWEYDRLYTLGGDGIDRDAKEIVHRAAERHIRWASGEFDHLT</sequence>
<dbReference type="PANTHER" id="PTHR36839:SF1">
    <property type="entry name" value="METALLO-BETA-LACTAMASE FAMILY PROTEIN (AFU_ORTHOLOGUE AFUA_5G12770)"/>
    <property type="match status" value="1"/>
</dbReference>
<name>A0ABW5GWN4_9PSEU</name>
<dbReference type="SUPFAM" id="SSF56281">
    <property type="entry name" value="Metallo-hydrolase/oxidoreductase"/>
    <property type="match status" value="1"/>
</dbReference>
<protein>
    <submittedName>
        <fullName evidence="1">Hydrolase</fullName>
    </submittedName>
</protein>
<dbReference type="PANTHER" id="PTHR36839">
    <property type="entry name" value="METALLO-BETA-LACTAMASE FAMILY PROTEIN (AFU_ORTHOLOGUE AFUA_5G12770)"/>
    <property type="match status" value="1"/>
</dbReference>
<organism evidence="1 2">
    <name type="scientific">Amycolatopsis samaneae</name>
    <dbReference type="NCBI Taxonomy" id="664691"/>
    <lineage>
        <taxon>Bacteria</taxon>
        <taxon>Bacillati</taxon>
        <taxon>Actinomycetota</taxon>
        <taxon>Actinomycetes</taxon>
        <taxon>Pseudonocardiales</taxon>
        <taxon>Pseudonocardiaceae</taxon>
        <taxon>Amycolatopsis</taxon>
    </lineage>
</organism>
<dbReference type="EMBL" id="JBHUKU010000030">
    <property type="protein sequence ID" value="MFD2465337.1"/>
    <property type="molecule type" value="Genomic_DNA"/>
</dbReference>
<proteinExistence type="predicted"/>
<dbReference type="Proteomes" id="UP001597419">
    <property type="component" value="Unassembled WGS sequence"/>
</dbReference>
<keyword evidence="1" id="KW-0378">Hydrolase</keyword>
<comment type="caution">
    <text evidence="1">The sequence shown here is derived from an EMBL/GenBank/DDBJ whole genome shotgun (WGS) entry which is preliminary data.</text>
</comment>
<keyword evidence="2" id="KW-1185">Reference proteome</keyword>
<accession>A0ABW5GWN4</accession>
<dbReference type="Gene3D" id="3.60.15.10">
    <property type="entry name" value="Ribonuclease Z/Hydroxyacylglutathione hydrolase-like"/>
    <property type="match status" value="1"/>
</dbReference>
<dbReference type="InterPro" id="IPR036866">
    <property type="entry name" value="RibonucZ/Hydroxyglut_hydro"/>
</dbReference>
<gene>
    <name evidence="1" type="ORF">ACFSYJ_42425</name>
</gene>
<reference evidence="2" key="1">
    <citation type="journal article" date="2019" name="Int. J. Syst. Evol. Microbiol.">
        <title>The Global Catalogue of Microorganisms (GCM) 10K type strain sequencing project: providing services to taxonomists for standard genome sequencing and annotation.</title>
        <authorList>
            <consortium name="The Broad Institute Genomics Platform"/>
            <consortium name="The Broad Institute Genome Sequencing Center for Infectious Disease"/>
            <person name="Wu L."/>
            <person name="Ma J."/>
        </authorList>
    </citation>
    <scope>NUCLEOTIDE SEQUENCE [LARGE SCALE GENOMIC DNA]</scope>
    <source>
        <strain evidence="2">CGMCC 4.7643</strain>
    </source>
</reference>
<evidence type="ECO:0000313" key="2">
    <source>
        <dbReference type="Proteomes" id="UP001597419"/>
    </source>
</evidence>
<dbReference type="GO" id="GO:0016787">
    <property type="term" value="F:hydrolase activity"/>
    <property type="evidence" value="ECO:0007669"/>
    <property type="project" value="UniProtKB-KW"/>
</dbReference>
<evidence type="ECO:0000313" key="1">
    <source>
        <dbReference type="EMBL" id="MFD2465337.1"/>
    </source>
</evidence>